<reference evidence="11" key="1">
    <citation type="submission" date="2020-06" db="EMBL/GenBank/DDBJ databases">
        <title>Draft genomic sequecing of Geomonas sp. Red745.</title>
        <authorList>
            <person name="Itoh H."/>
            <person name="Xu Z.X."/>
            <person name="Ushijima N."/>
            <person name="Masuda Y."/>
            <person name="Shiratori Y."/>
            <person name="Senoo K."/>
        </authorList>
    </citation>
    <scope>NUCLEOTIDE SEQUENCE [LARGE SCALE GENOMIC DNA]</scope>
    <source>
        <strain evidence="11">Red745</strain>
    </source>
</reference>
<dbReference type="GO" id="GO:0030295">
    <property type="term" value="F:protein kinase activator activity"/>
    <property type="evidence" value="ECO:0007669"/>
    <property type="project" value="TreeGrafter"/>
</dbReference>
<organism evidence="10 11">
    <name type="scientific">Geomonas limicola</name>
    <dbReference type="NCBI Taxonomy" id="2740186"/>
    <lineage>
        <taxon>Bacteria</taxon>
        <taxon>Pseudomonadati</taxon>
        <taxon>Thermodesulfobacteriota</taxon>
        <taxon>Desulfuromonadia</taxon>
        <taxon>Geobacterales</taxon>
        <taxon>Geobacteraceae</taxon>
        <taxon>Geomonas</taxon>
    </lineage>
</organism>
<dbReference type="Gene3D" id="3.30.565.10">
    <property type="entry name" value="Histidine kinase-like ATPase, C-terminal domain"/>
    <property type="match status" value="1"/>
</dbReference>
<evidence type="ECO:0000313" key="11">
    <source>
        <dbReference type="Proteomes" id="UP000587586"/>
    </source>
</evidence>
<keyword evidence="6" id="KW-0472">Membrane</keyword>
<dbReference type="AlphaFoldDB" id="A0A6V8N6L5"/>
<evidence type="ECO:0000313" key="10">
    <source>
        <dbReference type="EMBL" id="GFO66919.1"/>
    </source>
</evidence>
<dbReference type="InterPro" id="IPR013656">
    <property type="entry name" value="PAS_4"/>
</dbReference>
<dbReference type="PROSITE" id="PS50112">
    <property type="entry name" value="PAS"/>
    <property type="match status" value="3"/>
</dbReference>
<dbReference type="InterPro" id="IPR004358">
    <property type="entry name" value="Sig_transdc_His_kin-like_C"/>
</dbReference>
<dbReference type="Pfam" id="PF02518">
    <property type="entry name" value="HATPase_c"/>
    <property type="match status" value="1"/>
</dbReference>
<name>A0A6V8N6L5_9BACT</name>
<keyword evidence="11" id="KW-1185">Reference proteome</keyword>
<dbReference type="SUPFAM" id="SSF55874">
    <property type="entry name" value="ATPase domain of HSP90 chaperone/DNA topoisomerase II/histidine kinase"/>
    <property type="match status" value="1"/>
</dbReference>
<dbReference type="InterPro" id="IPR035965">
    <property type="entry name" value="PAS-like_dom_sf"/>
</dbReference>
<dbReference type="PANTHER" id="PTHR42878">
    <property type="entry name" value="TWO-COMPONENT HISTIDINE KINASE"/>
    <property type="match status" value="1"/>
</dbReference>
<evidence type="ECO:0000256" key="6">
    <source>
        <dbReference type="ARBA" id="ARBA00023136"/>
    </source>
</evidence>
<comment type="caution">
    <text evidence="10">The sequence shown here is derived from an EMBL/GenBank/DDBJ whole genome shotgun (WGS) entry which is preliminary data.</text>
</comment>
<feature type="domain" description="PAS" evidence="8">
    <location>
        <begin position="7"/>
        <end position="78"/>
    </location>
</feature>
<dbReference type="SUPFAM" id="SSF47384">
    <property type="entry name" value="Homodimeric domain of signal transducing histidine kinase"/>
    <property type="match status" value="1"/>
</dbReference>
<dbReference type="PANTHER" id="PTHR42878:SF15">
    <property type="entry name" value="BACTERIOPHYTOCHROME"/>
    <property type="match status" value="1"/>
</dbReference>
<dbReference type="CDD" id="cd00130">
    <property type="entry name" value="PAS"/>
    <property type="match status" value="3"/>
</dbReference>
<dbReference type="SMART" id="SM00091">
    <property type="entry name" value="PAS"/>
    <property type="match status" value="3"/>
</dbReference>
<dbReference type="GO" id="GO:0000155">
    <property type="term" value="F:phosphorelay sensor kinase activity"/>
    <property type="evidence" value="ECO:0007669"/>
    <property type="project" value="InterPro"/>
</dbReference>
<evidence type="ECO:0000259" key="9">
    <source>
        <dbReference type="PROSITE" id="PS50113"/>
    </source>
</evidence>
<dbReference type="InterPro" id="IPR005467">
    <property type="entry name" value="His_kinase_dom"/>
</dbReference>
<evidence type="ECO:0000256" key="5">
    <source>
        <dbReference type="ARBA" id="ARBA00022777"/>
    </source>
</evidence>
<accession>A0A6V8N6L5</accession>
<dbReference type="GO" id="GO:0016020">
    <property type="term" value="C:membrane"/>
    <property type="evidence" value="ECO:0007669"/>
    <property type="project" value="UniProtKB-SubCell"/>
</dbReference>
<evidence type="ECO:0000256" key="2">
    <source>
        <dbReference type="ARBA" id="ARBA00012438"/>
    </source>
</evidence>
<dbReference type="SUPFAM" id="SSF55785">
    <property type="entry name" value="PYP-like sensor domain (PAS domain)"/>
    <property type="match status" value="3"/>
</dbReference>
<comment type="catalytic activity">
    <reaction evidence="1">
        <text>ATP + protein L-histidine = ADP + protein N-phospho-L-histidine.</text>
        <dbReference type="EC" id="2.7.13.3"/>
    </reaction>
</comment>
<dbReference type="Gene3D" id="1.10.287.130">
    <property type="match status" value="1"/>
</dbReference>
<sequence length="636" mass="71796">MQADQAENVMLRGILDAAIEEAIVLFDKDGCIRLANPTAFGRFGKSEEEMNGRSPAEFLEPALWEARWAMIRQVLETGEPLEFEDERTGIAFHHSLSPVRDVGGRVAWVVSFSRDITVQKQAEASLRLSEEKYAKIFSTNPAAIALTLLEDGTFLDVNDTWCQLVGYRRDEVLGVSARQLGIWPDPAEAAHFVAELKQWGRLNGWQKDFFKRSGERFSTQLSAQLIEVAGQTVVVSCLIDVTERKRIQERYEQQVRLFDGVAATTPDFVYVFDRQGRFLYANKRLLEVLGMQLPEVVGKTCLELGYQRWHHDMHMNEIREVIRTRCPLKGEVPFKAPLTGVYGIYEYIFTPVLGPDGGVELIAGTTRDVTDRRRAEDELRKAHELLEIRVLERTAELENTLEALHEKEHLLLQQSRLAAMGEMLSNISHQWRQPLNLLGLNIQGLALMEETGGASAEVIRETTERCMELILYMSRTIDDFRNFFKPDKEKSHFRLSEVVTAATKLMEGAFNSRSAQIEVAELADCVVYGYPGEYSQVVVNILNNAKDAFETRQVAEPRVLLTLDARDGRSLLTIEDNAGGIPEEHLPKIFEPHFSTKGPQGSGIGLFMSKNIIEKNMNGRLTVRNTASGAQFCIEV</sequence>
<dbReference type="InterPro" id="IPR003594">
    <property type="entry name" value="HATPase_dom"/>
</dbReference>
<dbReference type="Proteomes" id="UP000587586">
    <property type="component" value="Unassembled WGS sequence"/>
</dbReference>
<dbReference type="GO" id="GO:0000156">
    <property type="term" value="F:phosphorelay response regulator activity"/>
    <property type="evidence" value="ECO:0007669"/>
    <property type="project" value="TreeGrafter"/>
</dbReference>
<keyword evidence="3" id="KW-0597">Phosphoprotein</keyword>
<dbReference type="CDD" id="cd00082">
    <property type="entry name" value="HisKA"/>
    <property type="match status" value="1"/>
</dbReference>
<feature type="domain" description="PAS" evidence="8">
    <location>
        <begin position="250"/>
        <end position="302"/>
    </location>
</feature>
<dbReference type="PROSITE" id="PS50109">
    <property type="entry name" value="HIS_KIN"/>
    <property type="match status" value="1"/>
</dbReference>
<dbReference type="SMART" id="SM00387">
    <property type="entry name" value="HATPase_c"/>
    <property type="match status" value="1"/>
</dbReference>
<dbReference type="SMART" id="SM00388">
    <property type="entry name" value="HisKA"/>
    <property type="match status" value="1"/>
</dbReference>
<dbReference type="Pfam" id="PF00512">
    <property type="entry name" value="HisKA"/>
    <property type="match status" value="1"/>
</dbReference>
<dbReference type="PROSITE" id="PS50113">
    <property type="entry name" value="PAC"/>
    <property type="match status" value="2"/>
</dbReference>
<dbReference type="GO" id="GO:0007234">
    <property type="term" value="P:osmosensory signaling via phosphorelay pathway"/>
    <property type="evidence" value="ECO:0007669"/>
    <property type="project" value="TreeGrafter"/>
</dbReference>
<dbReference type="InterPro" id="IPR003661">
    <property type="entry name" value="HisK_dim/P_dom"/>
</dbReference>
<dbReference type="InterPro" id="IPR050351">
    <property type="entry name" value="BphY/WalK/GraS-like"/>
</dbReference>
<feature type="domain" description="PAC" evidence="9">
    <location>
        <begin position="328"/>
        <end position="381"/>
    </location>
</feature>
<dbReference type="PRINTS" id="PR00344">
    <property type="entry name" value="BCTRLSENSOR"/>
</dbReference>
<evidence type="ECO:0000259" key="8">
    <source>
        <dbReference type="PROSITE" id="PS50112"/>
    </source>
</evidence>
<dbReference type="Pfam" id="PF13426">
    <property type="entry name" value="PAS_9"/>
    <property type="match status" value="1"/>
</dbReference>
<proteinExistence type="predicted"/>
<dbReference type="InterPro" id="IPR000014">
    <property type="entry name" value="PAS"/>
</dbReference>
<keyword evidence="4" id="KW-0808">Transferase</keyword>
<keyword evidence="5" id="KW-0418">Kinase</keyword>
<evidence type="ECO:0000256" key="4">
    <source>
        <dbReference type="ARBA" id="ARBA00022679"/>
    </source>
</evidence>
<evidence type="ECO:0000256" key="3">
    <source>
        <dbReference type="ARBA" id="ARBA00022553"/>
    </source>
</evidence>
<dbReference type="InterPro" id="IPR000700">
    <property type="entry name" value="PAS-assoc_C"/>
</dbReference>
<dbReference type="Pfam" id="PF08448">
    <property type="entry name" value="PAS_4"/>
    <property type="match status" value="2"/>
</dbReference>
<feature type="domain" description="Histidine kinase" evidence="7">
    <location>
        <begin position="426"/>
        <end position="636"/>
    </location>
</feature>
<dbReference type="NCBIfam" id="TIGR00229">
    <property type="entry name" value="sensory_box"/>
    <property type="match status" value="3"/>
</dbReference>
<protein>
    <recommendedName>
        <fullName evidence="2">histidine kinase</fullName>
        <ecNumber evidence="2">2.7.13.3</ecNumber>
    </recommendedName>
</protein>
<feature type="domain" description="PAC" evidence="9">
    <location>
        <begin position="64"/>
        <end position="128"/>
    </location>
</feature>
<feature type="domain" description="PAS" evidence="8">
    <location>
        <begin position="129"/>
        <end position="174"/>
    </location>
</feature>
<dbReference type="EMBL" id="BLXZ01000001">
    <property type="protein sequence ID" value="GFO66919.1"/>
    <property type="molecule type" value="Genomic_DNA"/>
</dbReference>
<evidence type="ECO:0000259" key="7">
    <source>
        <dbReference type="PROSITE" id="PS50109"/>
    </source>
</evidence>
<gene>
    <name evidence="10" type="ORF">GMLC_04980</name>
</gene>
<dbReference type="InterPro" id="IPR036097">
    <property type="entry name" value="HisK_dim/P_sf"/>
</dbReference>
<dbReference type="EC" id="2.7.13.3" evidence="2"/>
<evidence type="ECO:0000256" key="1">
    <source>
        <dbReference type="ARBA" id="ARBA00000085"/>
    </source>
</evidence>
<dbReference type="InterPro" id="IPR036890">
    <property type="entry name" value="HATPase_C_sf"/>
</dbReference>
<dbReference type="Gene3D" id="3.30.450.20">
    <property type="entry name" value="PAS domain"/>
    <property type="match status" value="3"/>
</dbReference>